<proteinExistence type="predicted"/>
<evidence type="ECO:0000256" key="2">
    <source>
        <dbReference type="SAM" id="Phobius"/>
    </source>
</evidence>
<dbReference type="RefSeq" id="WP_271201821.1">
    <property type="nucleotide sequence ID" value="NZ_BSFL01000003.1"/>
</dbReference>
<feature type="transmembrane region" description="Helical" evidence="2">
    <location>
        <begin position="91"/>
        <end position="112"/>
    </location>
</feature>
<keyword evidence="2" id="KW-1133">Transmembrane helix</keyword>
<keyword evidence="2" id="KW-0472">Membrane</keyword>
<feature type="region of interest" description="Disordered" evidence="1">
    <location>
        <begin position="233"/>
        <end position="261"/>
    </location>
</feature>
<evidence type="ECO:0000256" key="1">
    <source>
        <dbReference type="SAM" id="MobiDB-lite"/>
    </source>
</evidence>
<feature type="transmembrane region" description="Helical" evidence="2">
    <location>
        <begin position="20"/>
        <end position="41"/>
    </location>
</feature>
<name>A0A9W6JSQ0_9HYPH</name>
<feature type="compositionally biased region" description="Basic and acidic residues" evidence="1">
    <location>
        <begin position="276"/>
        <end position="301"/>
    </location>
</feature>
<dbReference type="EMBL" id="BSFL01000003">
    <property type="protein sequence ID" value="GLK81365.1"/>
    <property type="molecule type" value="Genomic_DNA"/>
</dbReference>
<keyword evidence="2" id="KW-0812">Transmembrane</keyword>
<accession>A0A9W6JSQ0</accession>
<dbReference type="AlphaFoldDB" id="A0A9W6JSQ0"/>
<evidence type="ECO:0000313" key="4">
    <source>
        <dbReference type="Proteomes" id="UP001143309"/>
    </source>
</evidence>
<keyword evidence="4" id="KW-1185">Reference proteome</keyword>
<dbReference type="Proteomes" id="UP001143309">
    <property type="component" value="Unassembled WGS sequence"/>
</dbReference>
<protein>
    <submittedName>
        <fullName evidence="3">Uncharacterized protein</fullName>
    </submittedName>
</protein>
<organism evidence="3 4">
    <name type="scientific">Methylopila turkensis</name>
    <dbReference type="NCBI Taxonomy" id="1437816"/>
    <lineage>
        <taxon>Bacteria</taxon>
        <taxon>Pseudomonadati</taxon>
        <taxon>Pseudomonadota</taxon>
        <taxon>Alphaproteobacteria</taxon>
        <taxon>Hyphomicrobiales</taxon>
        <taxon>Methylopilaceae</taxon>
        <taxon>Methylopila</taxon>
    </lineage>
</organism>
<feature type="region of interest" description="Disordered" evidence="1">
    <location>
        <begin position="273"/>
        <end position="301"/>
    </location>
</feature>
<reference evidence="3" key="2">
    <citation type="submission" date="2023-01" db="EMBL/GenBank/DDBJ databases">
        <authorList>
            <person name="Sun Q."/>
            <person name="Evtushenko L."/>
        </authorList>
    </citation>
    <scope>NUCLEOTIDE SEQUENCE</scope>
    <source>
        <strain evidence="3">VKM B-2748</strain>
    </source>
</reference>
<evidence type="ECO:0000313" key="3">
    <source>
        <dbReference type="EMBL" id="GLK81365.1"/>
    </source>
</evidence>
<feature type="transmembrane region" description="Helical" evidence="2">
    <location>
        <begin position="48"/>
        <end position="71"/>
    </location>
</feature>
<comment type="caution">
    <text evidence="3">The sequence shown here is derived from an EMBL/GenBank/DDBJ whole genome shotgun (WGS) entry which is preliminary data.</text>
</comment>
<gene>
    <name evidence="3" type="ORF">GCM10008174_31060</name>
</gene>
<sequence>MSDAPQSASDDKLKTAASWLSQSLVPLSIVILVLATLWFVFMVKPDGFASVSALILVGLAAFIGLMNFLTYTHHLMELNDVKQPFGLPEGTVRAILTIAFIVLVGVMASYLATSSANRTAYAEPILVNGRTTAVEAQKISDRYAAAGIVTVTPHNQDGKETGDVVVHVLLKKDNALSDDISKQILTMLSTIMAAMIGFYFGAKTDIAAPNAPTKTDKLKAAAEAAKARAEAKAKEAAAARKDAEAAASEAERAKAAGDADAAAKDEAAKKAALKAEAVEKEAASADKAAKDTEAAAKDASQ</sequence>
<reference evidence="3" key="1">
    <citation type="journal article" date="2014" name="Int. J. Syst. Evol. Microbiol.">
        <title>Complete genome sequence of Corynebacterium casei LMG S-19264T (=DSM 44701T), isolated from a smear-ripened cheese.</title>
        <authorList>
            <consortium name="US DOE Joint Genome Institute (JGI-PGF)"/>
            <person name="Walter F."/>
            <person name="Albersmeier A."/>
            <person name="Kalinowski J."/>
            <person name="Ruckert C."/>
        </authorList>
    </citation>
    <scope>NUCLEOTIDE SEQUENCE</scope>
    <source>
        <strain evidence="3">VKM B-2748</strain>
    </source>
</reference>